<sequence length="80" mass="8966">MATAGSDRFEQFGALVGWTHEDLGDRVMVKVQSKRPGCSAGEVDEVRYFMTKNQAAVLANYLYGISGRLPQPAKKRRWFA</sequence>
<accession>A0A9X2W2S1</accession>
<comment type="caution">
    <text evidence="1">The sequence shown here is derived from an EMBL/GenBank/DDBJ whole genome shotgun (WGS) entry which is preliminary data.</text>
</comment>
<evidence type="ECO:0000313" key="2">
    <source>
        <dbReference type="Proteomes" id="UP001142648"/>
    </source>
</evidence>
<keyword evidence="2" id="KW-1185">Reference proteome</keyword>
<dbReference type="Proteomes" id="UP001142648">
    <property type="component" value="Unassembled WGS sequence"/>
</dbReference>
<dbReference type="AlphaFoldDB" id="A0A9X2W2S1"/>
<dbReference type="RefSeq" id="WP_259963150.1">
    <property type="nucleotide sequence ID" value="NZ_JAOAMV010000008.1"/>
</dbReference>
<organism evidence="1 2">
    <name type="scientific">Tsuneonella litorea</name>
    <dbReference type="NCBI Taxonomy" id="2976475"/>
    <lineage>
        <taxon>Bacteria</taxon>
        <taxon>Pseudomonadati</taxon>
        <taxon>Pseudomonadota</taxon>
        <taxon>Alphaproteobacteria</taxon>
        <taxon>Sphingomonadales</taxon>
        <taxon>Erythrobacteraceae</taxon>
        <taxon>Tsuneonella</taxon>
    </lineage>
</organism>
<protein>
    <submittedName>
        <fullName evidence="1">Uncharacterized protein</fullName>
    </submittedName>
</protein>
<dbReference type="EMBL" id="JAOAMV010000008">
    <property type="protein sequence ID" value="MCT2560037.1"/>
    <property type="molecule type" value="Genomic_DNA"/>
</dbReference>
<reference evidence="1" key="1">
    <citation type="submission" date="2022-09" db="EMBL/GenBank/DDBJ databases">
        <title>The genome sequence of Tsuneonella sp. YG55.</title>
        <authorList>
            <person name="Liu Y."/>
        </authorList>
    </citation>
    <scope>NUCLEOTIDE SEQUENCE</scope>
    <source>
        <strain evidence="1">YG55</strain>
    </source>
</reference>
<name>A0A9X2W2S1_9SPHN</name>
<proteinExistence type="predicted"/>
<gene>
    <name evidence="1" type="ORF">N0B51_13720</name>
</gene>
<evidence type="ECO:0000313" key="1">
    <source>
        <dbReference type="EMBL" id="MCT2560037.1"/>
    </source>
</evidence>